<evidence type="ECO:0000313" key="3">
    <source>
        <dbReference type="Ensembl" id="ENSAZOP00000013202.1"/>
    </source>
</evidence>
<reference evidence="3" key="1">
    <citation type="submission" date="2025-08" db="UniProtKB">
        <authorList>
            <consortium name="Ensembl"/>
        </authorList>
    </citation>
    <scope>IDENTIFICATION</scope>
</reference>
<dbReference type="Proteomes" id="UP000694549">
    <property type="component" value="Unplaced"/>
</dbReference>
<accession>A0A8B9URJ2</accession>
<dbReference type="SUPFAM" id="SSF46966">
    <property type="entry name" value="Spectrin repeat"/>
    <property type="match status" value="1"/>
</dbReference>
<dbReference type="CDD" id="cd00176">
    <property type="entry name" value="SPEC"/>
    <property type="match status" value="1"/>
</dbReference>
<keyword evidence="2" id="KW-0009">Actin-binding</keyword>
<evidence type="ECO:0000256" key="2">
    <source>
        <dbReference type="ARBA" id="ARBA00023203"/>
    </source>
</evidence>
<dbReference type="InterPro" id="IPR002017">
    <property type="entry name" value="Spectrin_repeat"/>
</dbReference>
<keyword evidence="1" id="KW-0677">Repeat</keyword>
<evidence type="ECO:0000313" key="4">
    <source>
        <dbReference type="Proteomes" id="UP000694549"/>
    </source>
</evidence>
<evidence type="ECO:0000256" key="1">
    <source>
        <dbReference type="ARBA" id="ARBA00022737"/>
    </source>
</evidence>
<proteinExistence type="predicted"/>
<protein>
    <submittedName>
        <fullName evidence="3">Uncharacterized protein</fullName>
    </submittedName>
</protein>
<dbReference type="Ensembl" id="ENSAZOT00000014195.1">
    <property type="protein sequence ID" value="ENSAZOP00000013202.1"/>
    <property type="gene ID" value="ENSAZOG00000008517.1"/>
</dbReference>
<dbReference type="AlphaFoldDB" id="A0A8B9URJ2"/>
<sequence>MIYQKLPSSTCKVMVQIKRVLTIAFLMSVSMYRRAQLADSFHLQQFFRDSDELKSWVNEKMKTATDEAYKDPSNLQGKVQKHQAFEAELSANQSRIDALEKAGQKLIDVNHYASDEVAARMNEVISLWKKLLEATELKGKTYL</sequence>
<dbReference type="Pfam" id="PF00435">
    <property type="entry name" value="Spectrin"/>
    <property type="match status" value="1"/>
</dbReference>
<name>A0A8B9URJ2_9AVES</name>
<dbReference type="SMART" id="SM00150">
    <property type="entry name" value="SPEC"/>
    <property type="match status" value="1"/>
</dbReference>
<organism evidence="3 4">
    <name type="scientific">Anas zonorhyncha</name>
    <name type="common">Eastern spot-billed duck</name>
    <dbReference type="NCBI Taxonomy" id="75864"/>
    <lineage>
        <taxon>Eukaryota</taxon>
        <taxon>Metazoa</taxon>
        <taxon>Chordata</taxon>
        <taxon>Craniata</taxon>
        <taxon>Vertebrata</taxon>
        <taxon>Euteleostomi</taxon>
        <taxon>Archelosauria</taxon>
        <taxon>Archosauria</taxon>
        <taxon>Dinosauria</taxon>
        <taxon>Saurischia</taxon>
        <taxon>Theropoda</taxon>
        <taxon>Coelurosauria</taxon>
        <taxon>Aves</taxon>
        <taxon>Neognathae</taxon>
        <taxon>Galloanserae</taxon>
        <taxon>Anseriformes</taxon>
        <taxon>Anatidae</taxon>
        <taxon>Anatinae</taxon>
        <taxon>Anas</taxon>
    </lineage>
</organism>
<dbReference type="PANTHER" id="PTHR11915">
    <property type="entry name" value="SPECTRIN/FILAMIN RELATED CYTOSKELETAL PROTEIN"/>
    <property type="match status" value="1"/>
</dbReference>
<keyword evidence="4" id="KW-1185">Reference proteome</keyword>
<reference evidence="3" key="2">
    <citation type="submission" date="2025-09" db="UniProtKB">
        <authorList>
            <consortium name="Ensembl"/>
        </authorList>
    </citation>
    <scope>IDENTIFICATION</scope>
</reference>
<dbReference type="FunFam" id="1.20.58.60:FF:000006">
    <property type="entry name" value="Spectrin alpha chain, non-erythrocytic 1"/>
    <property type="match status" value="1"/>
</dbReference>
<dbReference type="Gene3D" id="1.20.58.60">
    <property type="match status" value="1"/>
</dbReference>
<dbReference type="GO" id="GO:0003779">
    <property type="term" value="F:actin binding"/>
    <property type="evidence" value="ECO:0007669"/>
    <property type="project" value="UniProtKB-KW"/>
</dbReference>
<dbReference type="InterPro" id="IPR018159">
    <property type="entry name" value="Spectrin/alpha-actinin"/>
</dbReference>